<dbReference type="GeneID" id="42781337"/>
<proteinExistence type="predicted"/>
<dbReference type="Proteomes" id="UP001224412">
    <property type="component" value="Unassembled WGS sequence"/>
</dbReference>
<dbReference type="EMBL" id="JASNVH010000002">
    <property type="protein sequence ID" value="MDK4306240.1"/>
    <property type="molecule type" value="Genomic_DNA"/>
</dbReference>
<dbReference type="Gene3D" id="3.90.550.10">
    <property type="entry name" value="Spore Coat Polysaccharide Biosynthesis Protein SpsA, Chain A"/>
    <property type="match status" value="1"/>
</dbReference>
<dbReference type="Proteomes" id="UP001239759">
    <property type="component" value="Unassembled WGS sequence"/>
</dbReference>
<evidence type="ECO:0000313" key="6">
    <source>
        <dbReference type="Proteomes" id="UP001239759"/>
    </source>
</evidence>
<gene>
    <name evidence="3" type="ORF">QPX23_01090</name>
    <name evidence="4" type="ORF">QPX42_01525</name>
</gene>
<evidence type="ECO:0000313" key="3">
    <source>
        <dbReference type="EMBL" id="MDK4289337.1"/>
    </source>
</evidence>
<name>A0AAP4F8I5_9CORY</name>
<dbReference type="AlphaFoldDB" id="A0AAP4F8I5"/>
<dbReference type="InterPro" id="IPR029044">
    <property type="entry name" value="Nucleotide-diphossugar_trans"/>
</dbReference>
<evidence type="ECO:0000259" key="2">
    <source>
        <dbReference type="Pfam" id="PF12804"/>
    </source>
</evidence>
<dbReference type="RefSeq" id="WP_051619244.1">
    <property type="nucleotide sequence ID" value="NZ_CP137212.1"/>
</dbReference>
<dbReference type="SUPFAM" id="SSF53448">
    <property type="entry name" value="Nucleotide-diphospho-sugar transferases"/>
    <property type="match status" value="1"/>
</dbReference>
<organism evidence="4 5">
    <name type="scientific">Corynebacterium pseudodiphtheriticum</name>
    <dbReference type="NCBI Taxonomy" id="37637"/>
    <lineage>
        <taxon>Bacteria</taxon>
        <taxon>Bacillati</taxon>
        <taxon>Actinomycetota</taxon>
        <taxon>Actinomycetes</taxon>
        <taxon>Mycobacteriales</taxon>
        <taxon>Corynebacteriaceae</taxon>
        <taxon>Corynebacterium</taxon>
    </lineage>
</organism>
<accession>A0AAP4F8I5</accession>
<evidence type="ECO:0000313" key="4">
    <source>
        <dbReference type="EMBL" id="MDK4306240.1"/>
    </source>
</evidence>
<dbReference type="PANTHER" id="PTHR19136">
    <property type="entry name" value="MOLYBDENUM COFACTOR GUANYLYLTRANSFERASE"/>
    <property type="match status" value="1"/>
</dbReference>
<reference evidence="4 6" key="1">
    <citation type="submission" date="2023-05" db="EMBL/GenBank/DDBJ databases">
        <title>Metabolic capabilities are highly conserved among human nasal-associated Corynebacterium species in pangenomic analyses.</title>
        <authorList>
            <person name="Tran T.H."/>
            <person name="Roberts A.Q."/>
            <person name="Escapa I.F."/>
            <person name="Gao W."/>
            <person name="Conlan S."/>
            <person name="Kong H."/>
            <person name="Segre J.A."/>
            <person name="Kelly M.S."/>
            <person name="Lemon K.P."/>
        </authorList>
    </citation>
    <scope>NUCLEOTIDE SEQUENCE</scope>
    <source>
        <strain evidence="4">KPL2773</strain>
        <strain evidence="3 6">KPL3772</strain>
    </source>
</reference>
<dbReference type="InterPro" id="IPR025877">
    <property type="entry name" value="MobA-like_NTP_Trfase"/>
</dbReference>
<feature type="domain" description="MobA-like NTP transferase" evidence="2">
    <location>
        <begin position="22"/>
        <end position="180"/>
    </location>
</feature>
<comment type="caution">
    <text evidence="4">The sequence shown here is derived from an EMBL/GenBank/DDBJ whole genome shotgun (WGS) entry which is preliminary data.</text>
</comment>
<evidence type="ECO:0000313" key="5">
    <source>
        <dbReference type="Proteomes" id="UP001224412"/>
    </source>
</evidence>
<keyword evidence="6" id="KW-1185">Reference proteome</keyword>
<sequence>MTNANQPEILADDSPAYDDLAVIILAGGRSERMGGIDKSTIRLNGTRLIDHQLAGVLSLGVEKQAIVIVSTKQLAAEISHTAENPAFGGPLAGISAGLSVIPTGAQRVAILSVDAPDSWQLLPALMAELTRHTERDAAIIEDSAGIANPLCSVWKSERLQANLAEIGTAHNKPARALVRHADWIGVDGGGLEVDYDSLPELKVRGAVELPTDNSR</sequence>
<dbReference type="Pfam" id="PF12804">
    <property type="entry name" value="NTP_transf_3"/>
    <property type="match status" value="1"/>
</dbReference>
<evidence type="ECO:0000256" key="1">
    <source>
        <dbReference type="ARBA" id="ARBA00022679"/>
    </source>
</evidence>
<dbReference type="EMBL" id="JASNUQ010000001">
    <property type="protein sequence ID" value="MDK4289337.1"/>
    <property type="molecule type" value="Genomic_DNA"/>
</dbReference>
<keyword evidence="1 4" id="KW-0808">Transferase</keyword>
<dbReference type="GO" id="GO:0016779">
    <property type="term" value="F:nucleotidyltransferase activity"/>
    <property type="evidence" value="ECO:0007669"/>
    <property type="project" value="TreeGrafter"/>
</dbReference>
<protein>
    <submittedName>
        <fullName evidence="4">NTP transferase domain-containing protein</fullName>
    </submittedName>
</protein>
<dbReference type="PANTHER" id="PTHR19136:SF81">
    <property type="entry name" value="MOLYBDENUM COFACTOR GUANYLYLTRANSFERASE"/>
    <property type="match status" value="1"/>
</dbReference>